<keyword evidence="3" id="KW-1185">Reference proteome</keyword>
<organism evidence="2 3">
    <name type="scientific">Nocardioides gansuensis</name>
    <dbReference type="NCBI Taxonomy" id="2138300"/>
    <lineage>
        <taxon>Bacteria</taxon>
        <taxon>Bacillati</taxon>
        <taxon>Actinomycetota</taxon>
        <taxon>Actinomycetes</taxon>
        <taxon>Propionibacteriales</taxon>
        <taxon>Nocardioidaceae</taxon>
        <taxon>Nocardioides</taxon>
    </lineage>
</organism>
<dbReference type="EMBL" id="QDGZ01000006">
    <property type="protein sequence ID" value="PVG82146.1"/>
    <property type="molecule type" value="Genomic_DNA"/>
</dbReference>
<comment type="caution">
    <text evidence="2">The sequence shown here is derived from an EMBL/GenBank/DDBJ whole genome shotgun (WGS) entry which is preliminary data.</text>
</comment>
<evidence type="ECO:0000256" key="1">
    <source>
        <dbReference type="SAM" id="Phobius"/>
    </source>
</evidence>
<feature type="transmembrane region" description="Helical" evidence="1">
    <location>
        <begin position="86"/>
        <end position="110"/>
    </location>
</feature>
<proteinExistence type="predicted"/>
<gene>
    <name evidence="2" type="ORF">DDE18_15840</name>
</gene>
<feature type="transmembrane region" description="Helical" evidence="1">
    <location>
        <begin position="60"/>
        <end position="80"/>
    </location>
</feature>
<sequence length="169" mass="18076">MERSRGERFASQRVPLTWEIPVAVAVFTVLMVMLIPLGVQAVVGWVVAGEFAWPAGRLGGAVLGLLHGQFAVGLPVHVAGRMPADGVMWVLAIVGEGIVLGAALVVGLWMRDVMGGTRVRHGLATSALSADALGLPRLRRSAAVIRPDLYARRRPWSGPRCVRRGGPFR</sequence>
<dbReference type="AlphaFoldDB" id="A0A2T8F8U8"/>
<name>A0A2T8F8U8_9ACTN</name>
<protein>
    <submittedName>
        <fullName evidence="2">Uncharacterized protein</fullName>
    </submittedName>
</protein>
<evidence type="ECO:0000313" key="3">
    <source>
        <dbReference type="Proteomes" id="UP000246018"/>
    </source>
</evidence>
<accession>A0A2T8F8U8</accession>
<keyword evidence="1" id="KW-0472">Membrane</keyword>
<keyword evidence="1" id="KW-1133">Transmembrane helix</keyword>
<evidence type="ECO:0000313" key="2">
    <source>
        <dbReference type="EMBL" id="PVG82146.1"/>
    </source>
</evidence>
<feature type="transmembrane region" description="Helical" evidence="1">
    <location>
        <begin position="20"/>
        <end position="48"/>
    </location>
</feature>
<reference evidence="2 3" key="1">
    <citation type="submission" date="2018-04" db="EMBL/GenBank/DDBJ databases">
        <title>Genome of Nocardioides gansuensis WSJ-1.</title>
        <authorList>
            <person name="Wu S."/>
            <person name="Wang G."/>
        </authorList>
    </citation>
    <scope>NUCLEOTIDE SEQUENCE [LARGE SCALE GENOMIC DNA]</scope>
    <source>
        <strain evidence="2 3">WSJ-1</strain>
    </source>
</reference>
<dbReference type="Proteomes" id="UP000246018">
    <property type="component" value="Unassembled WGS sequence"/>
</dbReference>
<keyword evidence="1" id="KW-0812">Transmembrane</keyword>